<accession>A0A2G9H7V3</accession>
<dbReference type="PANTHER" id="PTHR33287">
    <property type="entry name" value="OS03G0453550 PROTEIN"/>
    <property type="match status" value="1"/>
</dbReference>
<evidence type="ECO:0000256" key="1">
    <source>
        <dbReference type="SAM" id="Coils"/>
    </source>
</evidence>
<dbReference type="EMBL" id="NKXS01002450">
    <property type="protein sequence ID" value="PIN13563.1"/>
    <property type="molecule type" value="Genomic_DNA"/>
</dbReference>
<organism evidence="3 4">
    <name type="scientific">Handroanthus impetiginosus</name>
    <dbReference type="NCBI Taxonomy" id="429701"/>
    <lineage>
        <taxon>Eukaryota</taxon>
        <taxon>Viridiplantae</taxon>
        <taxon>Streptophyta</taxon>
        <taxon>Embryophyta</taxon>
        <taxon>Tracheophyta</taxon>
        <taxon>Spermatophyta</taxon>
        <taxon>Magnoliopsida</taxon>
        <taxon>eudicotyledons</taxon>
        <taxon>Gunneridae</taxon>
        <taxon>Pentapetalae</taxon>
        <taxon>asterids</taxon>
        <taxon>lamiids</taxon>
        <taxon>Lamiales</taxon>
        <taxon>Bignoniaceae</taxon>
        <taxon>Crescentiina</taxon>
        <taxon>Tabebuia alliance</taxon>
        <taxon>Handroanthus</taxon>
    </lineage>
</organism>
<evidence type="ECO:0000313" key="4">
    <source>
        <dbReference type="Proteomes" id="UP000231279"/>
    </source>
</evidence>
<dbReference type="OrthoDB" id="913591at2759"/>
<evidence type="ECO:0008006" key="5">
    <source>
        <dbReference type="Google" id="ProtNLM"/>
    </source>
</evidence>
<proteinExistence type="predicted"/>
<keyword evidence="2" id="KW-0472">Membrane</keyword>
<dbReference type="AlphaFoldDB" id="A0A2G9H7V3"/>
<protein>
    <recommendedName>
        <fullName evidence="5">Transmembrane protein</fullName>
    </recommendedName>
</protein>
<feature type="coiled-coil region" evidence="1">
    <location>
        <begin position="2"/>
        <end position="29"/>
    </location>
</feature>
<evidence type="ECO:0000256" key="2">
    <source>
        <dbReference type="SAM" id="Phobius"/>
    </source>
</evidence>
<name>A0A2G9H7V3_9LAMI</name>
<feature type="transmembrane region" description="Helical" evidence="2">
    <location>
        <begin position="59"/>
        <end position="80"/>
    </location>
</feature>
<dbReference type="Proteomes" id="UP000231279">
    <property type="component" value="Unassembled WGS sequence"/>
</dbReference>
<keyword evidence="2" id="KW-1133">Transmembrane helix</keyword>
<evidence type="ECO:0000313" key="3">
    <source>
        <dbReference type="EMBL" id="PIN13563.1"/>
    </source>
</evidence>
<keyword evidence="1" id="KW-0175">Coiled coil</keyword>
<feature type="transmembrane region" description="Helical" evidence="2">
    <location>
        <begin position="136"/>
        <end position="154"/>
    </location>
</feature>
<keyword evidence="2" id="KW-0812">Transmembrane</keyword>
<reference evidence="4" key="1">
    <citation type="journal article" date="2018" name="Gigascience">
        <title>Genome assembly of the Pink Ipe (Handroanthus impetiginosus, Bignoniaceae), a highly valued, ecologically keystone Neotropical timber forest tree.</title>
        <authorList>
            <person name="Silva-Junior O.B."/>
            <person name="Grattapaglia D."/>
            <person name="Novaes E."/>
            <person name="Collevatti R.G."/>
        </authorList>
    </citation>
    <scope>NUCLEOTIDE SEQUENCE [LARGE SCALE GENOMIC DNA]</scope>
    <source>
        <strain evidence="4">cv. UFG-1</strain>
    </source>
</reference>
<keyword evidence="4" id="KW-1185">Reference proteome</keyword>
<feature type="transmembrane region" description="Helical" evidence="2">
    <location>
        <begin position="33"/>
        <end position="53"/>
    </location>
</feature>
<sequence length="194" mass="22151">MAQNIQERFKELQKLIGEQESRIQNLQSSSFQLANYYFVFQGVILAAISNTTSLTCKDAWYIFTLSLLAATLNIFALFSIGTKYIRAMNLHDQTWSEYNSVASLVSARNQNRAEPLEFGNDDNRNQRDSFSQRRRYVVLAACMFLFLAFAGVTLSGPRRVTCKHDEQRNQSCSDTNCLKLCHGSKCMIFCHNNS</sequence>
<gene>
    <name evidence="3" type="ORF">CDL12_13798</name>
</gene>
<comment type="caution">
    <text evidence="3">The sequence shown here is derived from an EMBL/GenBank/DDBJ whole genome shotgun (WGS) entry which is preliminary data.</text>
</comment>
<dbReference type="PANTHER" id="PTHR33287:SF2">
    <property type="entry name" value="TRANSMEMBRANE PROTEIN"/>
    <property type="match status" value="1"/>
</dbReference>